<protein>
    <submittedName>
        <fullName evidence="2">SoxR reducing system RseC family protein</fullName>
    </submittedName>
</protein>
<evidence type="ECO:0000313" key="2">
    <source>
        <dbReference type="EMBL" id="MBC8590426.1"/>
    </source>
</evidence>
<dbReference type="Proteomes" id="UP000601522">
    <property type="component" value="Unassembled WGS sequence"/>
</dbReference>
<dbReference type="Pfam" id="PF04246">
    <property type="entry name" value="RseC_MucC"/>
    <property type="match status" value="1"/>
</dbReference>
<feature type="transmembrane region" description="Helical" evidence="1">
    <location>
        <begin position="102"/>
        <end position="122"/>
    </location>
</feature>
<dbReference type="AlphaFoldDB" id="A0A926EWV2"/>
<accession>A0A926EWV2</accession>
<dbReference type="RefSeq" id="WP_249323270.1">
    <property type="nucleotide sequence ID" value="NZ_JACRTK010000002.1"/>
</dbReference>
<dbReference type="EMBL" id="JACRTK010000002">
    <property type="protein sequence ID" value="MBC8590426.1"/>
    <property type="molecule type" value="Genomic_DNA"/>
</dbReference>
<keyword evidence="1" id="KW-1133">Transmembrane helix</keyword>
<keyword evidence="1" id="KW-0812">Transmembrane</keyword>
<keyword evidence="3" id="KW-1185">Reference proteome</keyword>
<proteinExistence type="predicted"/>
<gene>
    <name evidence="2" type="ORF">H8689_04700</name>
</gene>
<comment type="caution">
    <text evidence="2">The sequence shown here is derived from an EMBL/GenBank/DDBJ whole genome shotgun (WGS) entry which is preliminary data.</text>
</comment>
<reference evidence="2 3" key="1">
    <citation type="submission" date="2020-08" db="EMBL/GenBank/DDBJ databases">
        <title>Genome public.</title>
        <authorList>
            <person name="Liu C."/>
            <person name="Sun Q."/>
        </authorList>
    </citation>
    <scope>NUCLEOTIDE SEQUENCE [LARGE SCALE GENOMIC DNA]</scope>
    <source>
        <strain evidence="2 3">NSJ-26</strain>
    </source>
</reference>
<organism evidence="2 3">
    <name type="scientific">Wansuia hejianensis</name>
    <dbReference type="NCBI Taxonomy" id="2763667"/>
    <lineage>
        <taxon>Bacteria</taxon>
        <taxon>Bacillati</taxon>
        <taxon>Bacillota</taxon>
        <taxon>Clostridia</taxon>
        <taxon>Lachnospirales</taxon>
        <taxon>Lachnospiraceae</taxon>
        <taxon>Wansuia</taxon>
    </lineage>
</organism>
<evidence type="ECO:0000256" key="1">
    <source>
        <dbReference type="SAM" id="Phobius"/>
    </source>
</evidence>
<dbReference type="PANTHER" id="PTHR35867">
    <property type="entry name" value="PROTEIN RSEC"/>
    <property type="match status" value="1"/>
</dbReference>
<dbReference type="InterPro" id="IPR007359">
    <property type="entry name" value="SigmaE_reg_RseC_MucC"/>
</dbReference>
<dbReference type="PANTHER" id="PTHR35867:SF1">
    <property type="entry name" value="PROTEIN RSEC"/>
    <property type="match status" value="1"/>
</dbReference>
<dbReference type="PIRSF" id="PIRSF004923">
    <property type="entry name" value="RseC"/>
    <property type="match status" value="1"/>
</dbReference>
<feature type="transmembrane region" description="Helical" evidence="1">
    <location>
        <begin position="69"/>
        <end position="90"/>
    </location>
</feature>
<evidence type="ECO:0000313" key="3">
    <source>
        <dbReference type="Proteomes" id="UP000601522"/>
    </source>
</evidence>
<keyword evidence="1" id="KW-0472">Membrane</keyword>
<sequence length="140" mass="15495">MDQIGFVRKANGENIELEVRRVSGCGGGCSTCSSNCEVAPHIVTLPNELNAKVGDFVEIKGNTKNILKYTFIVYMVPFVLFIIGIVLGNMVFKDMGISSYEILSFLMGVVFLGLSFIVVKLIDKRIEKKRETSISVVRIL</sequence>
<dbReference type="InterPro" id="IPR026268">
    <property type="entry name" value="RseC"/>
</dbReference>
<name>A0A926EWV2_9FIRM</name>